<dbReference type="PRINTS" id="PR00081">
    <property type="entry name" value="GDHRDH"/>
</dbReference>
<dbReference type="PRINTS" id="PR00080">
    <property type="entry name" value="SDRFAMILY"/>
</dbReference>
<dbReference type="AlphaFoldDB" id="A0A9X3ZIN5"/>
<dbReference type="GO" id="GO:0016491">
    <property type="term" value="F:oxidoreductase activity"/>
    <property type="evidence" value="ECO:0007669"/>
    <property type="project" value="UniProtKB-KW"/>
</dbReference>
<dbReference type="PANTHER" id="PTHR24321:SF8">
    <property type="entry name" value="ESTRADIOL 17-BETA-DEHYDROGENASE 8-RELATED"/>
    <property type="match status" value="1"/>
</dbReference>
<dbReference type="CDD" id="cd05233">
    <property type="entry name" value="SDR_c"/>
    <property type="match status" value="1"/>
</dbReference>
<dbReference type="Proteomes" id="UP001151234">
    <property type="component" value="Unassembled WGS sequence"/>
</dbReference>
<keyword evidence="2" id="KW-0560">Oxidoreductase</keyword>
<dbReference type="InterPro" id="IPR036291">
    <property type="entry name" value="NAD(P)-bd_dom_sf"/>
</dbReference>
<comment type="similarity">
    <text evidence="1">Belongs to the short-chain dehydrogenases/reductases (SDR) family.</text>
</comment>
<dbReference type="Pfam" id="PF13561">
    <property type="entry name" value="adh_short_C2"/>
    <property type="match status" value="1"/>
</dbReference>
<gene>
    <name evidence="3" type="ORF">OQ273_14050</name>
</gene>
<protein>
    <submittedName>
        <fullName evidence="3">SDR family oxidoreductase</fullName>
    </submittedName>
</protein>
<dbReference type="SUPFAM" id="SSF51735">
    <property type="entry name" value="NAD(P)-binding Rossmann-fold domains"/>
    <property type="match status" value="1"/>
</dbReference>
<evidence type="ECO:0000256" key="2">
    <source>
        <dbReference type="ARBA" id="ARBA00023002"/>
    </source>
</evidence>
<accession>A0A9X3ZIN5</accession>
<keyword evidence="4" id="KW-1185">Reference proteome</keyword>
<comment type="caution">
    <text evidence="3">The sequence shown here is derived from an EMBL/GenBank/DDBJ whole genome shotgun (WGS) entry which is preliminary data.</text>
</comment>
<dbReference type="Gene3D" id="3.40.50.720">
    <property type="entry name" value="NAD(P)-binding Rossmann-like Domain"/>
    <property type="match status" value="1"/>
</dbReference>
<name>A0A9X3ZIN5_9HYPH</name>
<dbReference type="EMBL" id="JAPJZI010000001">
    <property type="protein sequence ID" value="MDA5399700.1"/>
    <property type="molecule type" value="Genomic_DNA"/>
</dbReference>
<dbReference type="FunFam" id="3.40.50.720:FF:000084">
    <property type="entry name" value="Short-chain dehydrogenase reductase"/>
    <property type="match status" value="1"/>
</dbReference>
<organism evidence="3 4">
    <name type="scientific">Hoeflea prorocentri</name>
    <dbReference type="NCBI Taxonomy" id="1922333"/>
    <lineage>
        <taxon>Bacteria</taxon>
        <taxon>Pseudomonadati</taxon>
        <taxon>Pseudomonadota</taxon>
        <taxon>Alphaproteobacteria</taxon>
        <taxon>Hyphomicrobiales</taxon>
        <taxon>Rhizobiaceae</taxon>
        <taxon>Hoeflea</taxon>
    </lineage>
</organism>
<sequence>MTETTTHPAPVTPGRFAGRTAVVTGGVSGIGRACVDRFAREGARVIAIDRNRTAADAMMAEFHDEEADVRFLELDLSREEATRRAAETLADDLGEIDILVNSAGVVHVEGQQNSPFVENGLKGWDLLVNVNLKAVAVLVHGMLPALTKNGASIVNVSSESAFKARPYKWVYDMTKTGLLSMTRSMAAALAEKGVRVNAVTPGGTITEMHTNDAADPEAMREQMGKLKTPCLLGRLAQPHEIAAAIAFLASDDASYITGTTLQVDGGLQKLS</sequence>
<reference evidence="3" key="1">
    <citation type="submission" date="2022-11" db="EMBL/GenBank/DDBJ databases">
        <title>Draft genome sequence of Hoeflea poritis E7-10 and Hoeflea prorocentri PM5-8, separated from scleractinian coral Porites lutea and marine dinoflagellate.</title>
        <authorList>
            <person name="Zhang G."/>
            <person name="Wei Q."/>
            <person name="Cai L."/>
        </authorList>
    </citation>
    <scope>NUCLEOTIDE SEQUENCE</scope>
    <source>
        <strain evidence="3">PM5-8</strain>
    </source>
</reference>
<evidence type="ECO:0000256" key="1">
    <source>
        <dbReference type="ARBA" id="ARBA00006484"/>
    </source>
</evidence>
<dbReference type="InterPro" id="IPR002347">
    <property type="entry name" value="SDR_fam"/>
</dbReference>
<dbReference type="RefSeq" id="WP_267991121.1">
    <property type="nucleotide sequence ID" value="NZ_JAPJZI010000001.1"/>
</dbReference>
<evidence type="ECO:0000313" key="4">
    <source>
        <dbReference type="Proteomes" id="UP001151234"/>
    </source>
</evidence>
<proteinExistence type="inferred from homology"/>
<dbReference type="PANTHER" id="PTHR24321">
    <property type="entry name" value="DEHYDROGENASES, SHORT CHAIN"/>
    <property type="match status" value="1"/>
</dbReference>
<evidence type="ECO:0000313" key="3">
    <source>
        <dbReference type="EMBL" id="MDA5399700.1"/>
    </source>
</evidence>